<reference evidence="1" key="1">
    <citation type="submission" date="2023-07" db="EMBL/GenBank/DDBJ databases">
        <title>draft genome sequence of fig (Ficus carica).</title>
        <authorList>
            <person name="Takahashi T."/>
            <person name="Nishimura K."/>
        </authorList>
    </citation>
    <scope>NUCLEOTIDE SEQUENCE</scope>
</reference>
<dbReference type="AlphaFoldDB" id="A0AA87ZZ56"/>
<evidence type="ECO:0000313" key="1">
    <source>
        <dbReference type="EMBL" id="GMN34441.1"/>
    </source>
</evidence>
<organism evidence="1 2">
    <name type="scientific">Ficus carica</name>
    <name type="common">Common fig</name>
    <dbReference type="NCBI Taxonomy" id="3494"/>
    <lineage>
        <taxon>Eukaryota</taxon>
        <taxon>Viridiplantae</taxon>
        <taxon>Streptophyta</taxon>
        <taxon>Embryophyta</taxon>
        <taxon>Tracheophyta</taxon>
        <taxon>Spermatophyta</taxon>
        <taxon>Magnoliopsida</taxon>
        <taxon>eudicotyledons</taxon>
        <taxon>Gunneridae</taxon>
        <taxon>Pentapetalae</taxon>
        <taxon>rosids</taxon>
        <taxon>fabids</taxon>
        <taxon>Rosales</taxon>
        <taxon>Moraceae</taxon>
        <taxon>Ficeae</taxon>
        <taxon>Ficus</taxon>
    </lineage>
</organism>
<name>A0AA87ZZ56_FICCA</name>
<comment type="caution">
    <text evidence="1">The sequence shown here is derived from an EMBL/GenBank/DDBJ whole genome shotgun (WGS) entry which is preliminary data.</text>
</comment>
<evidence type="ECO:0000313" key="2">
    <source>
        <dbReference type="Proteomes" id="UP001187192"/>
    </source>
</evidence>
<dbReference type="Proteomes" id="UP001187192">
    <property type="component" value="Unassembled WGS sequence"/>
</dbReference>
<gene>
    <name evidence="1" type="ORF">TIFTF001_004687</name>
</gene>
<proteinExistence type="predicted"/>
<dbReference type="EMBL" id="BTGU01000004">
    <property type="protein sequence ID" value="GMN34441.1"/>
    <property type="molecule type" value="Genomic_DNA"/>
</dbReference>
<sequence length="150" mass="16164">MSSRGDHSVIYGNCDMRFAMQPKTEKVAAISGLFGFGTVIEDQFWDSVEIGFWGPSCGWDLGSGPRSGFRFHGLGLGFGFGTQGGGRGRISNLGFENGTKVGFHDLGPRLVFETHGQVWDSGFSIGVGLEFLHSKSRSRSSFSIGVGLEF</sequence>
<keyword evidence="2" id="KW-1185">Reference proteome</keyword>
<accession>A0AA87ZZ56</accession>
<protein>
    <submittedName>
        <fullName evidence="1">Uncharacterized protein</fullName>
    </submittedName>
</protein>